<dbReference type="OrthoDB" id="2429696at2759"/>
<comment type="caution">
    <text evidence="1">The sequence shown here is derived from an EMBL/GenBank/DDBJ whole genome shotgun (WGS) entry which is preliminary data.</text>
</comment>
<reference evidence="1 2" key="1">
    <citation type="journal article" date="2018" name="New Phytol.">
        <title>Phylogenomics of Endogonaceae and evolution of mycorrhizas within Mucoromycota.</title>
        <authorList>
            <person name="Chang Y."/>
            <person name="Desiro A."/>
            <person name="Na H."/>
            <person name="Sandor L."/>
            <person name="Lipzen A."/>
            <person name="Clum A."/>
            <person name="Barry K."/>
            <person name="Grigoriev I.V."/>
            <person name="Martin F.M."/>
            <person name="Stajich J.E."/>
            <person name="Smith M.E."/>
            <person name="Bonito G."/>
            <person name="Spatafora J.W."/>
        </authorList>
    </citation>
    <scope>NUCLEOTIDE SEQUENCE [LARGE SCALE GENOMIC DNA]</scope>
    <source>
        <strain evidence="1 2">GMNB39</strain>
    </source>
</reference>
<name>A0A433AVJ5_9FUNG</name>
<dbReference type="EMBL" id="RBNI01016782">
    <property type="protein sequence ID" value="RUP06732.1"/>
    <property type="molecule type" value="Genomic_DNA"/>
</dbReference>
<proteinExistence type="predicted"/>
<evidence type="ECO:0000313" key="2">
    <source>
        <dbReference type="Proteomes" id="UP000268093"/>
    </source>
</evidence>
<gene>
    <name evidence="1" type="ORF">BC936DRAFT_140304</name>
</gene>
<evidence type="ECO:0000313" key="1">
    <source>
        <dbReference type="EMBL" id="RUP06732.1"/>
    </source>
</evidence>
<sequence>MIWELKNELNSGSSKSTKKFCDHSYCPIFMFITVRPWFYILGAIFMDKVIIEPLTNLILLLAKP</sequence>
<accession>A0A433AVJ5</accession>
<organism evidence="1 2">
    <name type="scientific">Jimgerdemannia flammicorona</name>
    <dbReference type="NCBI Taxonomy" id="994334"/>
    <lineage>
        <taxon>Eukaryota</taxon>
        <taxon>Fungi</taxon>
        <taxon>Fungi incertae sedis</taxon>
        <taxon>Mucoromycota</taxon>
        <taxon>Mucoromycotina</taxon>
        <taxon>Endogonomycetes</taxon>
        <taxon>Endogonales</taxon>
        <taxon>Endogonaceae</taxon>
        <taxon>Jimgerdemannia</taxon>
    </lineage>
</organism>
<dbReference type="AlphaFoldDB" id="A0A433AVJ5"/>
<keyword evidence="2" id="KW-1185">Reference proteome</keyword>
<dbReference type="Proteomes" id="UP000268093">
    <property type="component" value="Unassembled WGS sequence"/>
</dbReference>
<protein>
    <submittedName>
        <fullName evidence="1">Uncharacterized protein</fullName>
    </submittedName>
</protein>